<dbReference type="RefSeq" id="WP_007069868.1">
    <property type="nucleotide sequence ID" value="NZ_GG698602.1"/>
</dbReference>
<evidence type="ECO:0000313" key="2">
    <source>
        <dbReference type="Proteomes" id="UP000004736"/>
    </source>
</evidence>
<accession>C9LMZ9</accession>
<dbReference type="EMBL" id="ACIM02000001">
    <property type="protein sequence ID" value="EEW96935.1"/>
    <property type="molecule type" value="Genomic_DNA"/>
</dbReference>
<dbReference type="HOGENOM" id="CLU_130936_2_0_9"/>
<dbReference type="eggNOG" id="COG5341">
    <property type="taxonomic scope" value="Bacteria"/>
</dbReference>
<dbReference type="Pfam" id="PF07009">
    <property type="entry name" value="NusG_II"/>
    <property type="match status" value="1"/>
</dbReference>
<evidence type="ECO:0000313" key="1">
    <source>
        <dbReference type="EMBL" id="EEW96935.1"/>
    </source>
</evidence>
<dbReference type="InterPro" id="IPR038690">
    <property type="entry name" value="NusG_2_sf"/>
</dbReference>
<dbReference type="GeneID" id="78277606"/>
<dbReference type="STRING" id="592028.GCWU000321_00911"/>
<proteinExistence type="predicted"/>
<dbReference type="OrthoDB" id="47603at2"/>
<sequence>MIKKDLYLIMCLLLAAALLFIGKETLMHDAGSVTATVDGTPYGSWPLDKNDTIRIGTPYGQNEFTIKNGTVIMTSADCPHKDCLRQGAIHTADSAIICLPHHLVIEIQSAADKKIDGTVR</sequence>
<name>C9LMZ9_9FIRM</name>
<keyword evidence="2" id="KW-1185">Reference proteome</keyword>
<comment type="caution">
    <text evidence="1">The sequence shown here is derived from an EMBL/GenBank/DDBJ whole genome shotgun (WGS) entry which is preliminary data.</text>
</comment>
<dbReference type="Gene3D" id="2.60.320.10">
    <property type="entry name" value="N-utilization substance G protein NusG, insert domain"/>
    <property type="match status" value="1"/>
</dbReference>
<reference evidence="1" key="1">
    <citation type="submission" date="2009-09" db="EMBL/GenBank/DDBJ databases">
        <authorList>
            <person name="Weinstock G."/>
            <person name="Sodergren E."/>
            <person name="Clifton S."/>
            <person name="Fulton L."/>
            <person name="Fulton B."/>
            <person name="Courtney L."/>
            <person name="Fronick C."/>
            <person name="Harrison M."/>
            <person name="Strong C."/>
            <person name="Farmer C."/>
            <person name="Delahaunty K."/>
            <person name="Markovic C."/>
            <person name="Hall O."/>
            <person name="Minx P."/>
            <person name="Tomlinson C."/>
            <person name="Mitreva M."/>
            <person name="Nelson J."/>
            <person name="Hou S."/>
            <person name="Wollam A."/>
            <person name="Pepin K.H."/>
            <person name="Johnson M."/>
            <person name="Bhonagiri V."/>
            <person name="Nash W.E."/>
            <person name="Warren W."/>
            <person name="Chinwalla A."/>
            <person name="Mardis E.R."/>
            <person name="Wilson R.K."/>
        </authorList>
    </citation>
    <scope>NUCLEOTIDE SEQUENCE [LARGE SCALE GENOMIC DNA]</scope>
    <source>
        <strain evidence="1">DSM 15470</strain>
    </source>
</reference>
<dbReference type="Proteomes" id="UP000004736">
    <property type="component" value="Unassembled WGS sequence"/>
</dbReference>
<organism evidence="1 2">
    <name type="scientific">Dialister invisus DSM 15470</name>
    <dbReference type="NCBI Taxonomy" id="592028"/>
    <lineage>
        <taxon>Bacteria</taxon>
        <taxon>Bacillati</taxon>
        <taxon>Bacillota</taxon>
        <taxon>Negativicutes</taxon>
        <taxon>Veillonellales</taxon>
        <taxon>Veillonellaceae</taxon>
        <taxon>Dialister</taxon>
    </lineage>
</organism>
<protein>
    <submittedName>
        <fullName evidence="1">Uncharacterized protein</fullName>
    </submittedName>
</protein>
<dbReference type="AlphaFoldDB" id="C9LMZ9"/>
<gene>
    <name evidence="1" type="ORF">GCWU000321_00911</name>
</gene>